<gene>
    <name evidence="15" type="ORF">JIN83_13575</name>
</gene>
<evidence type="ECO:0000256" key="4">
    <source>
        <dbReference type="ARBA" id="ARBA00022692"/>
    </source>
</evidence>
<keyword evidence="7 10" id="KW-0472">Membrane</keyword>
<name>A0AAE2SEN7_9BACT</name>
<comment type="similarity">
    <text evidence="10 11">Belongs to the TonB-dependent receptor family.</text>
</comment>
<dbReference type="PANTHER" id="PTHR30069:SF29">
    <property type="entry name" value="HEMOGLOBIN AND HEMOGLOBIN-HAPTOGLOBIN-BINDING PROTEIN 1-RELATED"/>
    <property type="match status" value="1"/>
</dbReference>
<dbReference type="Pfam" id="PF00593">
    <property type="entry name" value="TonB_dep_Rec_b-barrel"/>
    <property type="match status" value="1"/>
</dbReference>
<feature type="domain" description="TonB-dependent receptor-like beta-barrel" evidence="13">
    <location>
        <begin position="245"/>
        <end position="664"/>
    </location>
</feature>
<evidence type="ECO:0000259" key="13">
    <source>
        <dbReference type="Pfam" id="PF00593"/>
    </source>
</evidence>
<evidence type="ECO:0000256" key="1">
    <source>
        <dbReference type="ARBA" id="ARBA00004571"/>
    </source>
</evidence>
<keyword evidence="6 11" id="KW-0798">TonB box</keyword>
<feature type="domain" description="TonB-dependent receptor plug" evidence="14">
    <location>
        <begin position="36"/>
        <end position="142"/>
    </location>
</feature>
<proteinExistence type="inferred from homology"/>
<dbReference type="InterPro" id="IPR036942">
    <property type="entry name" value="Beta-barrel_TonB_sf"/>
</dbReference>
<keyword evidence="16" id="KW-1185">Reference proteome</keyword>
<evidence type="ECO:0000256" key="7">
    <source>
        <dbReference type="ARBA" id="ARBA00023136"/>
    </source>
</evidence>
<feature type="signal peptide" evidence="12">
    <location>
        <begin position="1"/>
        <end position="17"/>
    </location>
</feature>
<evidence type="ECO:0000256" key="3">
    <source>
        <dbReference type="ARBA" id="ARBA00022452"/>
    </source>
</evidence>
<dbReference type="Proteomes" id="UP000634206">
    <property type="component" value="Unassembled WGS sequence"/>
</dbReference>
<evidence type="ECO:0000256" key="9">
    <source>
        <dbReference type="ARBA" id="ARBA00023237"/>
    </source>
</evidence>
<accession>A0AAE2SEN7</accession>
<dbReference type="InterPro" id="IPR037066">
    <property type="entry name" value="Plug_dom_sf"/>
</dbReference>
<evidence type="ECO:0000256" key="12">
    <source>
        <dbReference type="SAM" id="SignalP"/>
    </source>
</evidence>
<dbReference type="Gene3D" id="2.170.130.10">
    <property type="entry name" value="TonB-dependent receptor, plug domain"/>
    <property type="match status" value="1"/>
</dbReference>
<dbReference type="CDD" id="cd01347">
    <property type="entry name" value="ligand_gated_channel"/>
    <property type="match status" value="1"/>
</dbReference>
<dbReference type="RefSeq" id="WP_309490609.1">
    <property type="nucleotide sequence ID" value="NZ_JAENIG010000009.1"/>
</dbReference>
<dbReference type="InterPro" id="IPR012910">
    <property type="entry name" value="Plug_dom"/>
</dbReference>
<dbReference type="EMBL" id="JAENIG010000009">
    <property type="protein sequence ID" value="MBK1855997.1"/>
    <property type="molecule type" value="Genomic_DNA"/>
</dbReference>
<keyword evidence="8 15" id="KW-0675">Receptor</keyword>
<dbReference type="Gene3D" id="2.40.170.20">
    <property type="entry name" value="TonB-dependent receptor, beta-barrel domain"/>
    <property type="match status" value="1"/>
</dbReference>
<dbReference type="AlphaFoldDB" id="A0AAE2SEN7"/>
<evidence type="ECO:0000256" key="8">
    <source>
        <dbReference type="ARBA" id="ARBA00023170"/>
    </source>
</evidence>
<comment type="caution">
    <text evidence="15">The sequence shown here is derived from an EMBL/GenBank/DDBJ whole genome shotgun (WGS) entry which is preliminary data.</text>
</comment>
<evidence type="ECO:0000256" key="5">
    <source>
        <dbReference type="ARBA" id="ARBA00022729"/>
    </source>
</evidence>
<evidence type="ECO:0000256" key="11">
    <source>
        <dbReference type="RuleBase" id="RU003357"/>
    </source>
</evidence>
<dbReference type="Pfam" id="PF07715">
    <property type="entry name" value="Plug"/>
    <property type="match status" value="1"/>
</dbReference>
<dbReference type="GO" id="GO:0015344">
    <property type="term" value="F:siderophore uptake transmembrane transporter activity"/>
    <property type="evidence" value="ECO:0007669"/>
    <property type="project" value="TreeGrafter"/>
</dbReference>
<evidence type="ECO:0000256" key="6">
    <source>
        <dbReference type="ARBA" id="ARBA00023077"/>
    </source>
</evidence>
<keyword evidence="5 12" id="KW-0732">Signal</keyword>
<dbReference type="GO" id="GO:0044718">
    <property type="term" value="P:siderophore transmembrane transport"/>
    <property type="evidence" value="ECO:0007669"/>
    <property type="project" value="TreeGrafter"/>
</dbReference>
<evidence type="ECO:0000313" key="16">
    <source>
        <dbReference type="Proteomes" id="UP000634206"/>
    </source>
</evidence>
<evidence type="ECO:0000256" key="2">
    <source>
        <dbReference type="ARBA" id="ARBA00022448"/>
    </source>
</evidence>
<sequence>MKYPIYLLMLGGLPALAADELPETVISASKTEELLKDTPYSVSVLGQDDLVNHAVRTLPEALRNVPGVFIQKTAYGHGSPYIRGFTGRQNLLLVDGIRINNSSFRSGPVQYWNTVDSSAIERLELVKGPGAVLHGSDAIGGTLNTLTKSSNFRDHAEGWFNENSLSYRYDTNSSSHVSRLESAFGVGGQWGILLGASVKDFGDIKDSAVGRMENTGYEEMDFDFRLDFALSETTTLTMAHHRIDQDDVWRWHSTTFNSGWEHDGHEAAAGTYNARIYDQERTLSYLKIAGEESGSWLNKWSATLSYQTSQDSQYQDRSATDIRTDNIDLITWGLGVNLESDLGPGSLVYGFDYYHDEVDSSGTRTGRDPRTQRPIADDSTYDLLGLFAQYRWQPLASDKLELTLGARYTYADAHLGKVYDSSLGEDISTDADWDNLVFSGRALYRANDCWNIFAGISQGFRAPNLNDLSGNTTSRSGLTSLGSLDVEPEEFLTYEIGTRFVGETVSFGASVYYTDIESMVTSVPATSGSSTTVTTNGQDGEVYGVEVDASWKFAPQWQVLAQTSWQDGQTETLTYIGGPATEDYISRLAPLMGSVSLRWTAASEKYWIEGRVSAAAKADHLSNGDESDTQRIPTGGTPSYVVGSIYAGWQARENLELNLGLENVTDENYRIHGSGQNEPGFNVIMGAKLVF</sequence>
<keyword evidence="9 10" id="KW-0998">Cell outer membrane</keyword>
<keyword evidence="3 10" id="KW-1134">Transmembrane beta strand</keyword>
<keyword evidence="4 10" id="KW-0812">Transmembrane</keyword>
<comment type="subcellular location">
    <subcellularLocation>
        <location evidence="1 10">Cell outer membrane</location>
        <topology evidence="1 10">Multi-pass membrane protein</topology>
    </subcellularLocation>
</comment>
<dbReference type="GO" id="GO:0009279">
    <property type="term" value="C:cell outer membrane"/>
    <property type="evidence" value="ECO:0007669"/>
    <property type="project" value="UniProtKB-SubCell"/>
</dbReference>
<reference evidence="15" key="1">
    <citation type="submission" date="2021-01" db="EMBL/GenBank/DDBJ databases">
        <title>Modified the classification status of verrucomicrobia.</title>
        <authorList>
            <person name="Feng X."/>
        </authorList>
    </citation>
    <scope>NUCLEOTIDE SEQUENCE</scope>
    <source>
        <strain evidence="15">5K15</strain>
    </source>
</reference>
<keyword evidence="2 10" id="KW-0813">Transport</keyword>
<evidence type="ECO:0000313" key="15">
    <source>
        <dbReference type="EMBL" id="MBK1855997.1"/>
    </source>
</evidence>
<protein>
    <submittedName>
        <fullName evidence="15">TonB-dependent receptor</fullName>
    </submittedName>
</protein>
<evidence type="ECO:0000259" key="14">
    <source>
        <dbReference type="Pfam" id="PF07715"/>
    </source>
</evidence>
<dbReference type="InterPro" id="IPR000531">
    <property type="entry name" value="Beta-barrel_TonB"/>
</dbReference>
<feature type="chain" id="PRO_5042107765" evidence="12">
    <location>
        <begin position="18"/>
        <end position="691"/>
    </location>
</feature>
<dbReference type="PANTHER" id="PTHR30069">
    <property type="entry name" value="TONB-DEPENDENT OUTER MEMBRANE RECEPTOR"/>
    <property type="match status" value="1"/>
</dbReference>
<organism evidence="15 16">
    <name type="scientific">Oceaniferula flava</name>
    <dbReference type="NCBI Taxonomy" id="2800421"/>
    <lineage>
        <taxon>Bacteria</taxon>
        <taxon>Pseudomonadati</taxon>
        <taxon>Verrucomicrobiota</taxon>
        <taxon>Verrucomicrobiia</taxon>
        <taxon>Verrucomicrobiales</taxon>
        <taxon>Verrucomicrobiaceae</taxon>
        <taxon>Oceaniferula</taxon>
    </lineage>
</organism>
<evidence type="ECO:0000256" key="10">
    <source>
        <dbReference type="PROSITE-ProRule" id="PRU01360"/>
    </source>
</evidence>
<dbReference type="PROSITE" id="PS52016">
    <property type="entry name" value="TONB_DEPENDENT_REC_3"/>
    <property type="match status" value="1"/>
</dbReference>
<dbReference type="InterPro" id="IPR039426">
    <property type="entry name" value="TonB-dep_rcpt-like"/>
</dbReference>
<dbReference type="SUPFAM" id="SSF56935">
    <property type="entry name" value="Porins"/>
    <property type="match status" value="1"/>
</dbReference>